<organism evidence="2 3">
    <name type="scientific">Austrofundulus limnaeus</name>
    <name type="common">Annual killifish</name>
    <dbReference type="NCBI Taxonomy" id="52670"/>
    <lineage>
        <taxon>Eukaryota</taxon>
        <taxon>Metazoa</taxon>
        <taxon>Chordata</taxon>
        <taxon>Craniata</taxon>
        <taxon>Vertebrata</taxon>
        <taxon>Euteleostomi</taxon>
        <taxon>Actinopterygii</taxon>
        <taxon>Neopterygii</taxon>
        <taxon>Teleostei</taxon>
        <taxon>Neoteleostei</taxon>
        <taxon>Acanthomorphata</taxon>
        <taxon>Ovalentaria</taxon>
        <taxon>Atherinomorphae</taxon>
        <taxon>Cyprinodontiformes</taxon>
        <taxon>Rivulidae</taxon>
        <taxon>Austrofundulus</taxon>
    </lineage>
</organism>
<keyword evidence="2" id="KW-1185">Reference proteome</keyword>
<feature type="compositionally biased region" description="Basic and acidic residues" evidence="1">
    <location>
        <begin position="19"/>
        <end position="30"/>
    </location>
</feature>
<evidence type="ECO:0000256" key="1">
    <source>
        <dbReference type="SAM" id="MobiDB-lite"/>
    </source>
</evidence>
<accession>A0A2I4AT14</accession>
<dbReference type="AlphaFoldDB" id="A0A2I4AT14"/>
<gene>
    <name evidence="3" type="primary">LOC106514066</name>
</gene>
<dbReference type="KEGG" id="alim:106514066"/>
<feature type="region of interest" description="Disordered" evidence="1">
    <location>
        <begin position="302"/>
        <end position="324"/>
    </location>
</feature>
<dbReference type="GeneID" id="106514066"/>
<evidence type="ECO:0000313" key="2">
    <source>
        <dbReference type="Proteomes" id="UP000192220"/>
    </source>
</evidence>
<dbReference type="PANTHER" id="PTHR33487">
    <property type="entry name" value="CILIA- AND FLAGELLA-ASSOCIATED PROTEIN 54"/>
    <property type="match status" value="1"/>
</dbReference>
<keyword evidence="3" id="KW-0966">Cell projection</keyword>
<dbReference type="InParanoid" id="A0A2I4AT14"/>
<name>A0A2I4AT14_AUSLI</name>
<dbReference type="GO" id="GO:0060271">
    <property type="term" value="P:cilium assembly"/>
    <property type="evidence" value="ECO:0007669"/>
    <property type="project" value="TreeGrafter"/>
</dbReference>
<protein>
    <submittedName>
        <fullName evidence="3">Cilia- and flagella-associated protein 54</fullName>
    </submittedName>
</protein>
<feature type="region of interest" description="Disordered" evidence="1">
    <location>
        <begin position="1"/>
        <end position="31"/>
    </location>
</feature>
<keyword evidence="3" id="KW-0282">Flagellum</keyword>
<keyword evidence="3" id="KW-0969">Cilium</keyword>
<sequence>MTDCAVNSEHLGEEELDEKDSCEKSEELKQETMSPENMKFILLEVASSLLFSAMDQLKTHSCTKAENLELTLESRLLGANLHLQERNVVLSVKVAFSTLKLLQTLPVLEDELEADFPIAVEARERISVYMWLRCRLTLAQILVGNIHEAAALFPGKNINEEAAMVVQDGVEECVRWGDSDFQALLMLEGAELEAKRGRTDDSLPMLQRVVSLLTGRTHMPPVSFVTLSRAVLLSSDLRGAESITLLQLTQKLLKQQLRVFNQTVTSVDGRISPESINIYLPYLDMLNKINLQIDSTLKLENKGRPVSGGSSQSTSRARLDESFL</sequence>
<dbReference type="Proteomes" id="UP000192220">
    <property type="component" value="Unplaced"/>
</dbReference>
<evidence type="ECO:0000313" key="3">
    <source>
        <dbReference type="RefSeq" id="XP_013858616.1"/>
    </source>
</evidence>
<dbReference type="OrthoDB" id="8897406at2759"/>
<dbReference type="STRING" id="52670.A0A2I4AT14"/>
<dbReference type="PANTHER" id="PTHR33487:SF1">
    <property type="entry name" value="CILIA- AND FLAGELLA-ASSOCIATED PROTEIN 54"/>
    <property type="match status" value="1"/>
</dbReference>
<proteinExistence type="predicted"/>
<dbReference type="RefSeq" id="XP_013858616.1">
    <property type="nucleotide sequence ID" value="XM_014003162.1"/>
</dbReference>
<reference evidence="3" key="1">
    <citation type="submission" date="2025-08" db="UniProtKB">
        <authorList>
            <consortium name="RefSeq"/>
        </authorList>
    </citation>
    <scope>IDENTIFICATION</scope>
    <source>
        <strain evidence="3">Quisiro</strain>
        <tissue evidence="3">Liver</tissue>
    </source>
</reference>